<keyword evidence="1" id="KW-0472">Membrane</keyword>
<dbReference type="Pfam" id="PF12833">
    <property type="entry name" value="HTH_18"/>
    <property type="match status" value="1"/>
</dbReference>
<protein>
    <recommendedName>
        <fullName evidence="2">HTH araC/xylS-type domain-containing protein</fullName>
    </recommendedName>
</protein>
<dbReference type="InterPro" id="IPR011990">
    <property type="entry name" value="TPR-like_helical_dom_sf"/>
</dbReference>
<keyword evidence="1" id="KW-0812">Transmembrane</keyword>
<accession>A0A2V4BNJ3</accession>
<dbReference type="Gene3D" id="1.25.40.10">
    <property type="entry name" value="Tetratricopeptide repeat domain"/>
    <property type="match status" value="2"/>
</dbReference>
<dbReference type="Proteomes" id="UP000247903">
    <property type="component" value="Unassembled WGS sequence"/>
</dbReference>
<dbReference type="GO" id="GO:0043565">
    <property type="term" value="F:sequence-specific DNA binding"/>
    <property type="evidence" value="ECO:0007669"/>
    <property type="project" value="InterPro"/>
</dbReference>
<organism evidence="3 4">
    <name type="scientific">Flavobacterium cheongpyeongense</name>
    <dbReference type="NCBI Taxonomy" id="2212651"/>
    <lineage>
        <taxon>Bacteria</taxon>
        <taxon>Pseudomonadati</taxon>
        <taxon>Bacteroidota</taxon>
        <taxon>Flavobacteriia</taxon>
        <taxon>Flavobacteriales</taxon>
        <taxon>Flavobacteriaceae</taxon>
        <taxon>Flavobacterium</taxon>
    </lineage>
</organism>
<dbReference type="PROSITE" id="PS01124">
    <property type="entry name" value="HTH_ARAC_FAMILY_2"/>
    <property type="match status" value="1"/>
</dbReference>
<dbReference type="RefSeq" id="WP_110306839.1">
    <property type="nucleotide sequence ID" value="NZ_QJHK01000009.1"/>
</dbReference>
<dbReference type="OrthoDB" id="5295174at2"/>
<feature type="domain" description="HTH araC/xylS-type" evidence="2">
    <location>
        <begin position="443"/>
        <end position="551"/>
    </location>
</feature>
<dbReference type="InterPro" id="IPR019734">
    <property type="entry name" value="TPR_rpt"/>
</dbReference>
<dbReference type="AlphaFoldDB" id="A0A2V4BNJ3"/>
<reference evidence="3 4" key="1">
    <citation type="submission" date="2018-05" db="EMBL/GenBank/DDBJ databases">
        <title>Flavobacterium sp. strain IMCC34759, incomplete genome.</title>
        <authorList>
            <person name="Joung Y."/>
            <person name="Cho J."/>
        </authorList>
    </citation>
    <scope>NUCLEOTIDE SEQUENCE [LARGE SCALE GENOMIC DNA]</scope>
    <source>
        <strain evidence="3 4">IMCC34759</strain>
    </source>
</reference>
<dbReference type="Gene3D" id="1.10.10.60">
    <property type="entry name" value="Homeodomain-like"/>
    <property type="match status" value="2"/>
</dbReference>
<sequence>MIKNYILLVILCFGNQLYAQEMESEIFDTLKRKSYDYLFERIEATAENKVNQAYYLKYFLNKAKKDKNFEEIVNGYKNYLFYAPEKSKLIYADSMIYTAKKANNNALIGSAYLSKGIVYYARKEHKNALDNYLIADNFISKTNDKYLVYKVKYNIAIIKYFLGFYDEAISLFTECIDYFKEKNTRAYLNSLHLLGLCHNRIGNYGLCSEINKKGIEEGIRMSNAEMQNYFIHSEGINQYFKNNYAEAIKKINYSIPFINKNKDFGNESVGYFYIGKSYWNLHKPEMALPYFFKVDKIFDDKGYIRPDLRQNYELLLKYYKSKKDLHKQLYYTDKLLKADSILDNKFIYLSGRVRKVYDTKVLLKDKQDIEELFNKRKYNDFIFTGIVLVLFLIVSFIAYRHIRNKNVYRQKFEELMAKNEAVSKVEVKNVSNGIGNINKDTIADILKQLEKFEKDKKFLVKDLTSAKLAAIFNSNPKYLSQIIYQYRGKKFVKYIADLKINYLIKLLKEDSKIRKYSNSALAEEVGFSSTKTFTQAFFAEAGCPTSYFIEELNKISQENKIL</sequence>
<dbReference type="EMBL" id="QJHK01000009">
    <property type="protein sequence ID" value="PXY40576.1"/>
    <property type="molecule type" value="Genomic_DNA"/>
</dbReference>
<gene>
    <name evidence="3" type="ORF">DMB65_11730</name>
</gene>
<dbReference type="SMART" id="SM00028">
    <property type="entry name" value="TPR"/>
    <property type="match status" value="3"/>
</dbReference>
<comment type="caution">
    <text evidence="3">The sequence shown here is derived from an EMBL/GenBank/DDBJ whole genome shotgun (WGS) entry which is preliminary data.</text>
</comment>
<feature type="transmembrane region" description="Helical" evidence="1">
    <location>
        <begin position="381"/>
        <end position="399"/>
    </location>
</feature>
<dbReference type="GO" id="GO:0003700">
    <property type="term" value="F:DNA-binding transcription factor activity"/>
    <property type="evidence" value="ECO:0007669"/>
    <property type="project" value="InterPro"/>
</dbReference>
<dbReference type="SUPFAM" id="SSF48452">
    <property type="entry name" value="TPR-like"/>
    <property type="match status" value="1"/>
</dbReference>
<dbReference type="SMART" id="SM00342">
    <property type="entry name" value="HTH_ARAC"/>
    <property type="match status" value="1"/>
</dbReference>
<evidence type="ECO:0000313" key="3">
    <source>
        <dbReference type="EMBL" id="PXY40576.1"/>
    </source>
</evidence>
<keyword evidence="1" id="KW-1133">Transmembrane helix</keyword>
<evidence type="ECO:0000256" key="1">
    <source>
        <dbReference type="SAM" id="Phobius"/>
    </source>
</evidence>
<evidence type="ECO:0000259" key="2">
    <source>
        <dbReference type="PROSITE" id="PS01124"/>
    </source>
</evidence>
<evidence type="ECO:0000313" key="4">
    <source>
        <dbReference type="Proteomes" id="UP000247903"/>
    </source>
</evidence>
<keyword evidence="4" id="KW-1185">Reference proteome</keyword>
<proteinExistence type="predicted"/>
<name>A0A2V4BNJ3_9FLAO</name>
<dbReference type="InterPro" id="IPR018060">
    <property type="entry name" value="HTH_AraC"/>
</dbReference>